<feature type="transmembrane region" description="Helical" evidence="6">
    <location>
        <begin position="190"/>
        <end position="210"/>
    </location>
</feature>
<dbReference type="PANTHER" id="PTHR23504:SF15">
    <property type="entry name" value="MAJOR FACILITATOR SUPERFAMILY (MFS) PROFILE DOMAIN-CONTAINING PROTEIN"/>
    <property type="match status" value="1"/>
</dbReference>
<feature type="transmembrane region" description="Helical" evidence="6">
    <location>
        <begin position="303"/>
        <end position="322"/>
    </location>
</feature>
<comment type="subcellular location">
    <subcellularLocation>
        <location evidence="1">Membrane</location>
        <topology evidence="1">Multi-pass membrane protein</topology>
    </subcellularLocation>
</comment>
<protein>
    <submittedName>
        <fullName evidence="8">Major facilitator superfamily multidrug-resistance, DHA1 sub-family</fullName>
    </submittedName>
</protein>
<dbReference type="InterPro" id="IPR036259">
    <property type="entry name" value="MFS_trans_sf"/>
</dbReference>
<feature type="transmembrane region" description="Helical" evidence="6">
    <location>
        <begin position="435"/>
        <end position="455"/>
    </location>
</feature>
<dbReference type="OrthoDB" id="419616at2759"/>
<dbReference type="PRINTS" id="PR01035">
    <property type="entry name" value="TCRTETA"/>
</dbReference>
<evidence type="ECO:0000313" key="9">
    <source>
        <dbReference type="Proteomes" id="UP000054007"/>
    </source>
</evidence>
<dbReference type="Pfam" id="PF07690">
    <property type="entry name" value="MFS_1"/>
    <property type="match status" value="1"/>
</dbReference>
<evidence type="ECO:0000256" key="4">
    <source>
        <dbReference type="ARBA" id="ARBA00022989"/>
    </source>
</evidence>
<evidence type="ECO:0000259" key="7">
    <source>
        <dbReference type="PROSITE" id="PS50850"/>
    </source>
</evidence>
<evidence type="ECO:0000256" key="5">
    <source>
        <dbReference type="ARBA" id="ARBA00023136"/>
    </source>
</evidence>
<dbReference type="Proteomes" id="UP000054007">
    <property type="component" value="Unassembled WGS sequence"/>
</dbReference>
<evidence type="ECO:0000256" key="3">
    <source>
        <dbReference type="ARBA" id="ARBA00022692"/>
    </source>
</evidence>
<organism evidence="8 9">
    <name type="scientific">Cylindrobasidium torrendii FP15055 ss-10</name>
    <dbReference type="NCBI Taxonomy" id="1314674"/>
    <lineage>
        <taxon>Eukaryota</taxon>
        <taxon>Fungi</taxon>
        <taxon>Dikarya</taxon>
        <taxon>Basidiomycota</taxon>
        <taxon>Agaricomycotina</taxon>
        <taxon>Agaricomycetes</taxon>
        <taxon>Agaricomycetidae</taxon>
        <taxon>Agaricales</taxon>
        <taxon>Marasmiineae</taxon>
        <taxon>Physalacriaceae</taxon>
        <taxon>Cylindrobasidium</taxon>
    </lineage>
</organism>
<keyword evidence="4 6" id="KW-1133">Transmembrane helix</keyword>
<keyword evidence="5 6" id="KW-0472">Membrane</keyword>
<dbReference type="InterPro" id="IPR020846">
    <property type="entry name" value="MFS_dom"/>
</dbReference>
<evidence type="ECO:0000256" key="1">
    <source>
        <dbReference type="ARBA" id="ARBA00004141"/>
    </source>
</evidence>
<dbReference type="InterPro" id="IPR011701">
    <property type="entry name" value="MFS"/>
</dbReference>
<feature type="transmembrane region" description="Helical" evidence="6">
    <location>
        <begin position="55"/>
        <end position="77"/>
    </location>
</feature>
<proteinExistence type="predicted"/>
<dbReference type="PROSITE" id="PS50850">
    <property type="entry name" value="MFS"/>
    <property type="match status" value="1"/>
</dbReference>
<accession>A0A0D7BNS4</accession>
<evidence type="ECO:0000256" key="6">
    <source>
        <dbReference type="SAM" id="Phobius"/>
    </source>
</evidence>
<dbReference type="InterPro" id="IPR001958">
    <property type="entry name" value="Tet-R_TetA/multi-R_MdtG-like"/>
</dbReference>
<sequence length="459" mass="49732">MYASAPGPRTPLPWSQLLITFAIQLSEPLSATVVYPFLPQFVRQTGITEGDETRTGYYSGIIGSVFFAAECLTVFHWARASDRFGRRSVLLLGPLGLAVSMTCFGLSSSFWMLVALRALQGICNGNIGVAKTVMAELTDSTNIGDAFAIVPMMWGLGNAIGPAIGGALASPANTWPDTMGKFSLLRIHPYFLPCIVAAACTFSTFVWAAISLRETHPYKRSLRKIDAERRPLLQNEIEISDPKTLVPPPLKDVLNRNVVASMANYCATSFISMMYTVLMPLMWSTSIPAGGLGFSPSKIGTILAIWGFANAGLQILFLARLLRRFGERTVFVFCAVAILLGSLAFGLQSTFARWAGHADGTVWFLLCFHLLMNLGISAQYSASQVLMVRSVTHPLGLSATNGLAQMAASATRGLCPYLVSSLFSITLQRNIVGGFFIYICISLFALGAVISSFWLPKKT</sequence>
<dbReference type="GO" id="GO:0022857">
    <property type="term" value="F:transmembrane transporter activity"/>
    <property type="evidence" value="ECO:0007669"/>
    <property type="project" value="InterPro"/>
</dbReference>
<dbReference type="EMBL" id="KN880457">
    <property type="protein sequence ID" value="KIY71221.1"/>
    <property type="molecule type" value="Genomic_DNA"/>
</dbReference>
<evidence type="ECO:0000313" key="8">
    <source>
        <dbReference type="EMBL" id="KIY71221.1"/>
    </source>
</evidence>
<dbReference type="CDD" id="cd17330">
    <property type="entry name" value="MFS_SLC46_TetA_like"/>
    <property type="match status" value="1"/>
</dbReference>
<keyword evidence="9" id="KW-1185">Reference proteome</keyword>
<feature type="transmembrane region" description="Helical" evidence="6">
    <location>
        <begin position="360"/>
        <end position="380"/>
    </location>
</feature>
<dbReference type="GO" id="GO:0016020">
    <property type="term" value="C:membrane"/>
    <property type="evidence" value="ECO:0007669"/>
    <property type="project" value="UniProtKB-SubCell"/>
</dbReference>
<dbReference type="Gene3D" id="1.20.1250.20">
    <property type="entry name" value="MFS general substrate transporter like domains"/>
    <property type="match status" value="1"/>
</dbReference>
<name>A0A0D7BNS4_9AGAR</name>
<feature type="transmembrane region" description="Helical" evidence="6">
    <location>
        <begin position="89"/>
        <end position="111"/>
    </location>
</feature>
<dbReference type="AlphaFoldDB" id="A0A0D7BNS4"/>
<feature type="transmembrane region" description="Helical" evidence="6">
    <location>
        <begin position="262"/>
        <end position="283"/>
    </location>
</feature>
<dbReference type="SUPFAM" id="SSF103473">
    <property type="entry name" value="MFS general substrate transporter"/>
    <property type="match status" value="1"/>
</dbReference>
<feature type="domain" description="Major facilitator superfamily (MFS) profile" evidence="7">
    <location>
        <begin position="16"/>
        <end position="459"/>
    </location>
</feature>
<dbReference type="PANTHER" id="PTHR23504">
    <property type="entry name" value="MAJOR FACILITATOR SUPERFAMILY DOMAIN-CONTAINING PROTEIN 10"/>
    <property type="match status" value="1"/>
</dbReference>
<keyword evidence="3 6" id="KW-0812">Transmembrane</keyword>
<evidence type="ECO:0000256" key="2">
    <source>
        <dbReference type="ARBA" id="ARBA00022448"/>
    </source>
</evidence>
<feature type="transmembrane region" description="Helical" evidence="6">
    <location>
        <begin position="329"/>
        <end position="348"/>
    </location>
</feature>
<gene>
    <name evidence="8" type="ORF">CYLTODRAFT_139558</name>
</gene>
<keyword evidence="2" id="KW-0813">Transport</keyword>
<reference evidence="8 9" key="1">
    <citation type="journal article" date="2015" name="Fungal Genet. Biol.">
        <title>Evolution of novel wood decay mechanisms in Agaricales revealed by the genome sequences of Fistulina hepatica and Cylindrobasidium torrendii.</title>
        <authorList>
            <person name="Floudas D."/>
            <person name="Held B.W."/>
            <person name="Riley R."/>
            <person name="Nagy L.G."/>
            <person name="Koehler G."/>
            <person name="Ransdell A.S."/>
            <person name="Younus H."/>
            <person name="Chow J."/>
            <person name="Chiniquy J."/>
            <person name="Lipzen A."/>
            <person name="Tritt A."/>
            <person name="Sun H."/>
            <person name="Haridas S."/>
            <person name="LaButti K."/>
            <person name="Ohm R.A."/>
            <person name="Kues U."/>
            <person name="Blanchette R.A."/>
            <person name="Grigoriev I.V."/>
            <person name="Minto R.E."/>
            <person name="Hibbett D.S."/>
        </authorList>
    </citation>
    <scope>NUCLEOTIDE SEQUENCE [LARGE SCALE GENOMIC DNA]</scope>
    <source>
        <strain evidence="8 9">FP15055 ss-10</strain>
    </source>
</reference>